<accession>A0A7H8QAL5</accession>
<proteinExistence type="predicted"/>
<organism evidence="1 2">
    <name type="scientific">Planococcus glaciei</name>
    <dbReference type="NCBI Taxonomy" id="459472"/>
    <lineage>
        <taxon>Bacteria</taxon>
        <taxon>Bacillati</taxon>
        <taxon>Bacillota</taxon>
        <taxon>Bacilli</taxon>
        <taxon>Bacillales</taxon>
        <taxon>Caryophanaceae</taxon>
        <taxon>Planococcus</taxon>
    </lineage>
</organism>
<reference evidence="2" key="1">
    <citation type="submission" date="2020-06" db="EMBL/GenBank/DDBJ databases">
        <title>Isolation of Planomicrobium glaciei.</title>
        <authorList>
            <person name="Malisova L."/>
            <person name="Safrankova R."/>
            <person name="Jakubu V."/>
            <person name="Spanelova P."/>
        </authorList>
    </citation>
    <scope>NUCLEOTIDE SEQUENCE [LARGE SCALE GENOMIC DNA]</scope>
    <source>
        <strain evidence="2">NRL-ATB46093</strain>
    </source>
</reference>
<dbReference type="PANTHER" id="PTHR36436:SF6">
    <property type="entry name" value="SLL5081 PROTEIN"/>
    <property type="match status" value="1"/>
</dbReference>
<gene>
    <name evidence="1" type="ORF">HF394_10185</name>
</gene>
<dbReference type="AlphaFoldDB" id="A0A7H8QAL5"/>
<evidence type="ECO:0000313" key="2">
    <source>
        <dbReference type="Proteomes" id="UP000509222"/>
    </source>
</evidence>
<dbReference type="Pfam" id="PF09234">
    <property type="entry name" value="DUF1963"/>
    <property type="match status" value="1"/>
</dbReference>
<dbReference type="SUPFAM" id="SSF103032">
    <property type="entry name" value="Hypothetical protein YwqG"/>
    <property type="match status" value="1"/>
</dbReference>
<keyword evidence="2" id="KW-1185">Reference proteome</keyword>
<dbReference type="InterPro" id="IPR015315">
    <property type="entry name" value="DUF1963"/>
</dbReference>
<dbReference type="Gene3D" id="2.30.320.10">
    <property type="entry name" value="YwqG-like"/>
    <property type="match status" value="1"/>
</dbReference>
<protein>
    <submittedName>
        <fullName evidence="1">DUF1963 domain-containing protein</fullName>
    </submittedName>
</protein>
<evidence type="ECO:0000313" key="1">
    <source>
        <dbReference type="EMBL" id="QKX50920.1"/>
    </source>
</evidence>
<dbReference type="EMBL" id="CP051177">
    <property type="protein sequence ID" value="QKX50920.1"/>
    <property type="molecule type" value="Genomic_DNA"/>
</dbReference>
<dbReference type="PANTHER" id="PTHR36436">
    <property type="entry name" value="SLL5081 PROTEIN"/>
    <property type="match status" value="1"/>
</dbReference>
<dbReference type="Proteomes" id="UP000509222">
    <property type="component" value="Chromosome"/>
</dbReference>
<dbReference type="InterPro" id="IPR035948">
    <property type="entry name" value="YwqG-like_sf"/>
</dbReference>
<sequence>MPRLSLPPELERFREKLEPTVKPVIRIQTNPQATAWHQSKFGGLPYLPNGMELPKDASGASMRLLAQINFEELPSVLEDWPQKGILQFFLSPDADGMGLDFDDQTNQSNFKVVFHEEPVPADGLVTDFSFLEEPKEDDFPPYKESALSFVLGQEAVSITDRTFEAIFKGIDYEEVMKMEENQPIIFWQLYSEQFSGEGHKIGGYPFFAQVDLRGNERYADYDVLLLQVDTDEEAGIAWGDTGVGNFFISKENLKKRNFSDVVYNWDCC</sequence>
<dbReference type="RefSeq" id="WP_176294520.1">
    <property type="nucleotide sequence ID" value="NZ_CP051177.1"/>
</dbReference>
<name>A0A7H8QAL5_9BACL</name>